<accession>A0A9J6FZJ8</accession>
<keyword evidence="3" id="KW-1185">Reference proteome</keyword>
<sequence length="168" mass="19158">MLRSCLSSYPRKGKREGRTSIDLGSEDFQNPKILFQNFQKIKPTWSELTVRHAVILRNLSTRAYEHMRTEGILRLPCGSTLERFMGSSRRQVGVTDLVKQRLFAELTFHTTSQSRACSLSLMKIRVKQRLLHVKQRHAFIGEVDYGQCIPEEAADEASAGQLTFVLSS</sequence>
<dbReference type="VEuPathDB" id="VectorBase:HLOH_053645"/>
<evidence type="ECO:0000256" key="1">
    <source>
        <dbReference type="SAM" id="MobiDB-lite"/>
    </source>
</evidence>
<evidence type="ECO:0000313" key="3">
    <source>
        <dbReference type="Proteomes" id="UP000821853"/>
    </source>
</evidence>
<gene>
    <name evidence="2" type="ORF">HPB48_000821</name>
</gene>
<dbReference type="EMBL" id="JABSTR010000004">
    <property type="protein sequence ID" value="KAH9368167.1"/>
    <property type="molecule type" value="Genomic_DNA"/>
</dbReference>
<proteinExistence type="predicted"/>
<dbReference type="AlphaFoldDB" id="A0A9J6FZJ8"/>
<name>A0A9J6FZJ8_HAELO</name>
<protein>
    <submittedName>
        <fullName evidence="2">Uncharacterized protein</fullName>
    </submittedName>
</protein>
<feature type="region of interest" description="Disordered" evidence="1">
    <location>
        <begin position="1"/>
        <end position="23"/>
    </location>
</feature>
<organism evidence="2 3">
    <name type="scientific">Haemaphysalis longicornis</name>
    <name type="common">Bush tick</name>
    <dbReference type="NCBI Taxonomy" id="44386"/>
    <lineage>
        <taxon>Eukaryota</taxon>
        <taxon>Metazoa</taxon>
        <taxon>Ecdysozoa</taxon>
        <taxon>Arthropoda</taxon>
        <taxon>Chelicerata</taxon>
        <taxon>Arachnida</taxon>
        <taxon>Acari</taxon>
        <taxon>Parasitiformes</taxon>
        <taxon>Ixodida</taxon>
        <taxon>Ixodoidea</taxon>
        <taxon>Ixodidae</taxon>
        <taxon>Haemaphysalinae</taxon>
        <taxon>Haemaphysalis</taxon>
    </lineage>
</organism>
<evidence type="ECO:0000313" key="2">
    <source>
        <dbReference type="EMBL" id="KAH9368167.1"/>
    </source>
</evidence>
<dbReference type="Proteomes" id="UP000821853">
    <property type="component" value="Chromosome 2"/>
</dbReference>
<dbReference type="OrthoDB" id="7474070at2759"/>
<comment type="caution">
    <text evidence="2">The sequence shown here is derived from an EMBL/GenBank/DDBJ whole genome shotgun (WGS) entry which is preliminary data.</text>
</comment>
<reference evidence="2 3" key="1">
    <citation type="journal article" date="2020" name="Cell">
        <title>Large-Scale Comparative Analyses of Tick Genomes Elucidate Their Genetic Diversity and Vector Capacities.</title>
        <authorList>
            <consortium name="Tick Genome and Microbiome Consortium (TIGMIC)"/>
            <person name="Jia N."/>
            <person name="Wang J."/>
            <person name="Shi W."/>
            <person name="Du L."/>
            <person name="Sun Y."/>
            <person name="Zhan W."/>
            <person name="Jiang J.F."/>
            <person name="Wang Q."/>
            <person name="Zhang B."/>
            <person name="Ji P."/>
            <person name="Bell-Sakyi L."/>
            <person name="Cui X.M."/>
            <person name="Yuan T.T."/>
            <person name="Jiang B.G."/>
            <person name="Yang W.F."/>
            <person name="Lam T.T."/>
            <person name="Chang Q.C."/>
            <person name="Ding S.J."/>
            <person name="Wang X.J."/>
            <person name="Zhu J.G."/>
            <person name="Ruan X.D."/>
            <person name="Zhao L."/>
            <person name="Wei J.T."/>
            <person name="Ye R.Z."/>
            <person name="Que T.C."/>
            <person name="Du C.H."/>
            <person name="Zhou Y.H."/>
            <person name="Cheng J.X."/>
            <person name="Dai P.F."/>
            <person name="Guo W.B."/>
            <person name="Han X.H."/>
            <person name="Huang E.J."/>
            <person name="Li L.F."/>
            <person name="Wei W."/>
            <person name="Gao Y.C."/>
            <person name="Liu J.Z."/>
            <person name="Shao H.Z."/>
            <person name="Wang X."/>
            <person name="Wang C.C."/>
            <person name="Yang T.C."/>
            <person name="Huo Q.B."/>
            <person name="Li W."/>
            <person name="Chen H.Y."/>
            <person name="Chen S.E."/>
            <person name="Zhou L.G."/>
            <person name="Ni X.B."/>
            <person name="Tian J.H."/>
            <person name="Sheng Y."/>
            <person name="Liu T."/>
            <person name="Pan Y.S."/>
            <person name="Xia L.Y."/>
            <person name="Li J."/>
            <person name="Zhao F."/>
            <person name="Cao W.C."/>
        </authorList>
    </citation>
    <scope>NUCLEOTIDE SEQUENCE [LARGE SCALE GENOMIC DNA]</scope>
    <source>
        <strain evidence="2">HaeL-2018</strain>
    </source>
</reference>